<protein>
    <recommendedName>
        <fullName evidence="4">Phospholipase A2-like protein</fullName>
    </recommendedName>
</protein>
<keyword evidence="1" id="KW-1133">Transmembrane helix</keyword>
<proteinExistence type="predicted"/>
<feature type="transmembrane region" description="Helical" evidence="1">
    <location>
        <begin position="211"/>
        <end position="230"/>
    </location>
</feature>
<name>A0ABV2WSG9_9NOCA</name>
<evidence type="ECO:0000313" key="2">
    <source>
        <dbReference type="EMBL" id="MEU1953831.1"/>
    </source>
</evidence>
<accession>A0ABV2WSG9</accession>
<dbReference type="RefSeq" id="WP_356959801.1">
    <property type="nucleotide sequence ID" value="NZ_JBEYBD010000035.1"/>
</dbReference>
<comment type="caution">
    <text evidence="2">The sequence shown here is derived from an EMBL/GenBank/DDBJ whole genome shotgun (WGS) entry which is preliminary data.</text>
</comment>
<evidence type="ECO:0000313" key="3">
    <source>
        <dbReference type="Proteomes" id="UP001550628"/>
    </source>
</evidence>
<dbReference type="InterPro" id="IPR036444">
    <property type="entry name" value="PLipase_A2_dom_sf"/>
</dbReference>
<gene>
    <name evidence="2" type="ORF">ABZ510_18460</name>
</gene>
<organism evidence="2 3">
    <name type="scientific">Nocardia rhamnosiphila</name>
    <dbReference type="NCBI Taxonomy" id="426716"/>
    <lineage>
        <taxon>Bacteria</taxon>
        <taxon>Bacillati</taxon>
        <taxon>Actinomycetota</taxon>
        <taxon>Actinomycetes</taxon>
        <taxon>Mycobacteriales</taxon>
        <taxon>Nocardiaceae</taxon>
        <taxon>Nocardia</taxon>
    </lineage>
</organism>
<keyword evidence="1" id="KW-0812">Transmembrane</keyword>
<reference evidence="2 3" key="1">
    <citation type="submission" date="2024-06" db="EMBL/GenBank/DDBJ databases">
        <title>The Natural Products Discovery Center: Release of the First 8490 Sequenced Strains for Exploring Actinobacteria Biosynthetic Diversity.</title>
        <authorList>
            <person name="Kalkreuter E."/>
            <person name="Kautsar S.A."/>
            <person name="Yang D."/>
            <person name="Bader C.D."/>
            <person name="Teijaro C.N."/>
            <person name="Fluegel L."/>
            <person name="Davis C.M."/>
            <person name="Simpson J.R."/>
            <person name="Lauterbach L."/>
            <person name="Steele A.D."/>
            <person name="Gui C."/>
            <person name="Meng S."/>
            <person name="Li G."/>
            <person name="Viehrig K."/>
            <person name="Ye F."/>
            <person name="Su P."/>
            <person name="Kiefer A.F."/>
            <person name="Nichols A."/>
            <person name="Cepeda A.J."/>
            <person name="Yan W."/>
            <person name="Fan B."/>
            <person name="Jiang Y."/>
            <person name="Adhikari A."/>
            <person name="Zheng C.-J."/>
            <person name="Schuster L."/>
            <person name="Cowan T.M."/>
            <person name="Smanski M.J."/>
            <person name="Chevrette M.G."/>
            <person name="De Carvalho L.P.S."/>
            <person name="Shen B."/>
        </authorList>
    </citation>
    <scope>NUCLEOTIDE SEQUENCE [LARGE SCALE GENOMIC DNA]</scope>
    <source>
        <strain evidence="2 3">NPDC019708</strain>
    </source>
</reference>
<keyword evidence="1" id="KW-0472">Membrane</keyword>
<dbReference type="Gene3D" id="1.20.90.10">
    <property type="entry name" value="Phospholipase A2 domain"/>
    <property type="match status" value="1"/>
</dbReference>
<dbReference type="Proteomes" id="UP001550628">
    <property type="component" value="Unassembled WGS sequence"/>
</dbReference>
<evidence type="ECO:0000256" key="1">
    <source>
        <dbReference type="SAM" id="Phobius"/>
    </source>
</evidence>
<dbReference type="SUPFAM" id="SSF48619">
    <property type="entry name" value="Phospholipase A2, PLA2"/>
    <property type="match status" value="1"/>
</dbReference>
<sequence length="310" mass="32882">MASPRNDHPRRPRRRFRRISLPAFTGAALFGLVITAVPAPTSEAVGIDGSVTAPAGLAVVGLTSGDAVVDTVAAIPRDFADRIGYQPVVRQGVLVAPDGSCSSPVELPPEFDTACMAHDLGYDLLRYADRTGAPLGPWARQALDRTLSVRLHQACETHTEPVVRTRCETLAGIAATAVELNSRRQHYGVPVVETLSQVAAQAATDHPTRPWLLRAVALGLATMAALVFGIRRLHRRIRRTTAPGVRIPVGAVRPGRATGLPRPAFTRLLLPYARRLPGFAPPPAATPPDPAFPAGVQLLPAATPPLARTG</sequence>
<dbReference type="EMBL" id="JBEYBF010000012">
    <property type="protein sequence ID" value="MEU1953831.1"/>
    <property type="molecule type" value="Genomic_DNA"/>
</dbReference>
<evidence type="ECO:0008006" key="4">
    <source>
        <dbReference type="Google" id="ProtNLM"/>
    </source>
</evidence>
<keyword evidence="3" id="KW-1185">Reference proteome</keyword>